<sequence>MTSVSSPKTRISVPLPLNITRRSENSSLYVGDLEGYVNEAQFYDLFVGMLK</sequence>
<protein>
    <submittedName>
        <fullName evidence="1">Polyadenylate-binding protein</fullName>
    </submittedName>
</protein>
<evidence type="ECO:0000313" key="1">
    <source>
        <dbReference type="EMBL" id="MCI78399.1"/>
    </source>
</evidence>
<keyword evidence="2" id="KW-1185">Reference proteome</keyword>
<name>A0A392UTS5_9FABA</name>
<feature type="non-terminal residue" evidence="1">
    <location>
        <position position="51"/>
    </location>
</feature>
<accession>A0A392UTS5</accession>
<dbReference type="Proteomes" id="UP000265520">
    <property type="component" value="Unassembled WGS sequence"/>
</dbReference>
<gene>
    <name evidence="1" type="ORF">A2U01_0099669</name>
</gene>
<proteinExistence type="predicted"/>
<dbReference type="EMBL" id="LXQA010949914">
    <property type="protein sequence ID" value="MCI78399.1"/>
    <property type="molecule type" value="Genomic_DNA"/>
</dbReference>
<reference evidence="1 2" key="1">
    <citation type="journal article" date="2018" name="Front. Plant Sci.">
        <title>Red Clover (Trifolium pratense) and Zigzag Clover (T. medium) - A Picture of Genomic Similarities and Differences.</title>
        <authorList>
            <person name="Dluhosova J."/>
            <person name="Istvanek J."/>
            <person name="Nedelnik J."/>
            <person name="Repkova J."/>
        </authorList>
    </citation>
    <scope>NUCLEOTIDE SEQUENCE [LARGE SCALE GENOMIC DNA]</scope>
    <source>
        <strain evidence="2">cv. 10/8</strain>
        <tissue evidence="1">Leaf</tissue>
    </source>
</reference>
<comment type="caution">
    <text evidence="1">The sequence shown here is derived from an EMBL/GenBank/DDBJ whole genome shotgun (WGS) entry which is preliminary data.</text>
</comment>
<organism evidence="1 2">
    <name type="scientific">Trifolium medium</name>
    <dbReference type="NCBI Taxonomy" id="97028"/>
    <lineage>
        <taxon>Eukaryota</taxon>
        <taxon>Viridiplantae</taxon>
        <taxon>Streptophyta</taxon>
        <taxon>Embryophyta</taxon>
        <taxon>Tracheophyta</taxon>
        <taxon>Spermatophyta</taxon>
        <taxon>Magnoliopsida</taxon>
        <taxon>eudicotyledons</taxon>
        <taxon>Gunneridae</taxon>
        <taxon>Pentapetalae</taxon>
        <taxon>rosids</taxon>
        <taxon>fabids</taxon>
        <taxon>Fabales</taxon>
        <taxon>Fabaceae</taxon>
        <taxon>Papilionoideae</taxon>
        <taxon>50 kb inversion clade</taxon>
        <taxon>NPAAA clade</taxon>
        <taxon>Hologalegina</taxon>
        <taxon>IRL clade</taxon>
        <taxon>Trifolieae</taxon>
        <taxon>Trifolium</taxon>
    </lineage>
</organism>
<evidence type="ECO:0000313" key="2">
    <source>
        <dbReference type="Proteomes" id="UP000265520"/>
    </source>
</evidence>
<dbReference type="AlphaFoldDB" id="A0A392UTS5"/>